<dbReference type="RefSeq" id="XP_019862528.1">
    <property type="nucleotide sequence ID" value="XM_020006969.1"/>
</dbReference>
<keyword evidence="2" id="KW-1185">Reference proteome</keyword>
<reference evidence="1" key="2">
    <citation type="submission" date="2024-06" db="UniProtKB">
        <authorList>
            <consortium name="EnsemblMetazoa"/>
        </authorList>
    </citation>
    <scope>IDENTIFICATION</scope>
</reference>
<sequence>MILIWINLNGKKPKRYSCQCGEVMVASLKKHFKDDGDTIVVHNGKTLSDKKTVPASDTSKDNPVYIFKEITVKVCYEISFKAISKQEVVAGNTTVKGLIKLLFPQMPDHFIGPTEGPMYISASYGGKEVNIKDKLALKSIGQKNKYYYHIRSCVARLPLVKRIELMNYFVDKPTTEGNLVLNPEKRLCLNFLMPICDHREGRVGDDVTLYYPGFQKFIDRVKGAHTLGDEMTLTKEDCKLASSMCSKMAEYMTRKSEKSGRNEGELQRSEIFQELLKNYLGIDLSYNFITAVTGYSMADLIINPCQCVQVEVKNEQESSNTNSHAQITAYYIKSLKEESDSKLKNLEHKHPDRCPAPGYLLELVGEWLHISGAVYGEYVFVDKLVDPIQLVSPNEEKIARVFKALKYAIKEIKKYYENATTLRQPRFPPILQSKLQYQKRMKRHMFKGIFTYNDGKEVDVIIKFTKKYCREAHVRMYEEGFAPKLIHYREKVRGTEYTAVVMEYIKNAKPLNKLFLKHYLEQFPDPGEKEEELLSLKHYCKEVLLKTMHKDLKLCHGKIKSSSIIVQKIDDEHCIFLVNYEWAGKIGEARYPSFLRVADIQDGIEPKGPITPEQDEAQLDNIF</sequence>
<reference evidence="2" key="1">
    <citation type="journal article" date="2010" name="Nature">
        <title>The Amphimedon queenslandica genome and the evolution of animal complexity.</title>
        <authorList>
            <person name="Srivastava M."/>
            <person name="Simakov O."/>
            <person name="Chapman J."/>
            <person name="Fahey B."/>
            <person name="Gauthier M.E."/>
            <person name="Mitros T."/>
            <person name="Richards G.S."/>
            <person name="Conaco C."/>
            <person name="Dacre M."/>
            <person name="Hellsten U."/>
            <person name="Larroux C."/>
            <person name="Putnam N.H."/>
            <person name="Stanke M."/>
            <person name="Adamska M."/>
            <person name="Darling A."/>
            <person name="Degnan S.M."/>
            <person name="Oakley T.H."/>
            <person name="Plachetzki D.C."/>
            <person name="Zhai Y."/>
            <person name="Adamski M."/>
            <person name="Calcino A."/>
            <person name="Cummins S.F."/>
            <person name="Goodstein D.M."/>
            <person name="Harris C."/>
            <person name="Jackson D.J."/>
            <person name="Leys S.P."/>
            <person name="Shu S."/>
            <person name="Woodcroft B.J."/>
            <person name="Vervoort M."/>
            <person name="Kosik K.S."/>
            <person name="Manning G."/>
            <person name="Degnan B.M."/>
            <person name="Rokhsar D.S."/>
        </authorList>
    </citation>
    <scope>NUCLEOTIDE SEQUENCE [LARGE SCALE GENOMIC DNA]</scope>
</reference>
<dbReference type="EnsemblMetazoa" id="XM_020006969.1">
    <property type="protein sequence ID" value="XP_019862528.1"/>
    <property type="gene ID" value="LOC109591188"/>
</dbReference>
<dbReference type="InterPro" id="IPR011009">
    <property type="entry name" value="Kinase-like_dom_sf"/>
</dbReference>
<dbReference type="EnsemblMetazoa" id="XM_020006970.1">
    <property type="protein sequence ID" value="XP_019862529.1"/>
    <property type="gene ID" value="LOC109591188"/>
</dbReference>
<dbReference type="KEGG" id="aqu:109591188"/>
<accession>A0AAN0K038</accession>
<dbReference type="GeneID" id="109591188"/>
<name>A0AAN0K038_AMPQE</name>
<dbReference type="SUPFAM" id="SSF56112">
    <property type="entry name" value="Protein kinase-like (PK-like)"/>
    <property type="match status" value="1"/>
</dbReference>
<dbReference type="RefSeq" id="XP_019862529.1">
    <property type="nucleotide sequence ID" value="XM_020006970.1"/>
</dbReference>
<protein>
    <recommendedName>
        <fullName evidence="3">Protein kinase domain-containing protein</fullName>
    </recommendedName>
</protein>
<dbReference type="AlphaFoldDB" id="A0AAN0K038"/>
<evidence type="ECO:0000313" key="2">
    <source>
        <dbReference type="Proteomes" id="UP000007879"/>
    </source>
</evidence>
<proteinExistence type="predicted"/>
<dbReference type="Proteomes" id="UP000007879">
    <property type="component" value="Unassembled WGS sequence"/>
</dbReference>
<evidence type="ECO:0000313" key="1">
    <source>
        <dbReference type="EnsemblMetazoa" id="XP_019862528.1"/>
    </source>
</evidence>
<evidence type="ECO:0008006" key="3">
    <source>
        <dbReference type="Google" id="ProtNLM"/>
    </source>
</evidence>
<organism evidence="1 2">
    <name type="scientific">Amphimedon queenslandica</name>
    <name type="common">Sponge</name>
    <dbReference type="NCBI Taxonomy" id="400682"/>
    <lineage>
        <taxon>Eukaryota</taxon>
        <taxon>Metazoa</taxon>
        <taxon>Porifera</taxon>
        <taxon>Demospongiae</taxon>
        <taxon>Heteroscleromorpha</taxon>
        <taxon>Haplosclerida</taxon>
        <taxon>Niphatidae</taxon>
        <taxon>Amphimedon</taxon>
    </lineage>
</organism>